<dbReference type="InterPro" id="IPR029039">
    <property type="entry name" value="Flavoprotein-like_sf"/>
</dbReference>
<gene>
    <name evidence="4" type="ORF">G1C97_1489</name>
</gene>
<organism evidence="4 5">
    <name type="scientific">Bifidobacterium olomucense</name>
    <dbReference type="NCBI Taxonomy" id="2675324"/>
    <lineage>
        <taxon>Bacteria</taxon>
        <taxon>Bacillati</taxon>
        <taxon>Actinomycetota</taxon>
        <taxon>Actinomycetes</taxon>
        <taxon>Bifidobacteriales</taxon>
        <taxon>Bifidobacteriaceae</taxon>
        <taxon>Bifidobacterium</taxon>
    </lineage>
</organism>
<dbReference type="GO" id="GO:0003955">
    <property type="term" value="F:NAD(P)H dehydrogenase (quinone) activity"/>
    <property type="evidence" value="ECO:0007669"/>
    <property type="project" value="TreeGrafter"/>
</dbReference>
<dbReference type="InterPro" id="IPR051545">
    <property type="entry name" value="NAD(P)H_dehydrogenase_qn"/>
</dbReference>
<keyword evidence="2" id="KW-0560">Oxidoreductase</keyword>
<dbReference type="RefSeq" id="WP_169241242.1">
    <property type="nucleotide sequence ID" value="NZ_JAAIIG010000006.1"/>
</dbReference>
<dbReference type="EMBL" id="JAAIIG010000006">
    <property type="protein sequence ID" value="NMM98537.1"/>
    <property type="molecule type" value="Genomic_DNA"/>
</dbReference>
<dbReference type="Pfam" id="PF02525">
    <property type="entry name" value="Flavodoxin_2"/>
    <property type="match status" value="1"/>
</dbReference>
<comment type="caution">
    <text evidence="4">The sequence shown here is derived from an EMBL/GenBank/DDBJ whole genome shotgun (WGS) entry which is preliminary data.</text>
</comment>
<proteinExistence type="inferred from homology"/>
<protein>
    <submittedName>
        <fullName evidence="4">NADPH dehydrogenase</fullName>
    </submittedName>
</protein>
<dbReference type="AlphaFoldDB" id="A0A7Y0HXQ3"/>
<sequence length="191" mass="21634">MTNILYINGHPDPKNFHAAIRDAYASGVDTGRNTLHILNLGEETFDPVLRYGYRKRMEEDPFITRSQQEVLWADHIVFAYPIWWGQMPSLLSGWQARVFTPKVAFSYTSKFTTDKRLAPRTADIIVTSRAPRFLWGFAGIGGTKLLTDNLFALTGIKLRKRLVLSGIGTSNDDEARCKAFLDKVRNHASTI</sequence>
<name>A0A7Y0HXQ3_9BIFI</name>
<accession>A0A7Y0HXQ3</accession>
<evidence type="ECO:0000313" key="4">
    <source>
        <dbReference type="EMBL" id="NMM98537.1"/>
    </source>
</evidence>
<dbReference type="SUPFAM" id="SSF52218">
    <property type="entry name" value="Flavoproteins"/>
    <property type="match status" value="1"/>
</dbReference>
<feature type="domain" description="Flavodoxin-like fold" evidence="3">
    <location>
        <begin position="3"/>
        <end position="187"/>
    </location>
</feature>
<dbReference type="InterPro" id="IPR003680">
    <property type="entry name" value="Flavodoxin_fold"/>
</dbReference>
<evidence type="ECO:0000256" key="2">
    <source>
        <dbReference type="ARBA" id="ARBA00023002"/>
    </source>
</evidence>
<dbReference type="PANTHER" id="PTHR10204">
    <property type="entry name" value="NAD P H OXIDOREDUCTASE-RELATED"/>
    <property type="match status" value="1"/>
</dbReference>
<evidence type="ECO:0000313" key="5">
    <source>
        <dbReference type="Proteomes" id="UP000543419"/>
    </source>
</evidence>
<reference evidence="4 5" key="1">
    <citation type="submission" date="2020-02" db="EMBL/GenBank/DDBJ databases">
        <title>Characterization of phylogenetic diversity of novel bifidobacterial species isolated in Czech ZOOs.</title>
        <authorList>
            <person name="Lugli G.A."/>
            <person name="Vera N.B."/>
            <person name="Ventura M."/>
        </authorList>
    </citation>
    <scope>NUCLEOTIDE SEQUENCE [LARGE SCALE GENOMIC DNA]</scope>
    <source>
        <strain evidence="4 5">DSM 109959</strain>
    </source>
</reference>
<comment type="similarity">
    <text evidence="1">Belongs to the NAD(P)H dehydrogenase (quinone) family.</text>
</comment>
<keyword evidence="5" id="KW-1185">Reference proteome</keyword>
<dbReference type="Gene3D" id="3.40.50.360">
    <property type="match status" value="1"/>
</dbReference>
<dbReference type="Proteomes" id="UP000543419">
    <property type="component" value="Unassembled WGS sequence"/>
</dbReference>
<evidence type="ECO:0000259" key="3">
    <source>
        <dbReference type="Pfam" id="PF02525"/>
    </source>
</evidence>
<evidence type="ECO:0000256" key="1">
    <source>
        <dbReference type="ARBA" id="ARBA00006252"/>
    </source>
</evidence>
<dbReference type="PANTHER" id="PTHR10204:SF34">
    <property type="entry name" value="NAD(P)H DEHYDROGENASE [QUINONE] 1 ISOFORM 1"/>
    <property type="match status" value="1"/>
</dbReference>
<dbReference type="GO" id="GO:0005829">
    <property type="term" value="C:cytosol"/>
    <property type="evidence" value="ECO:0007669"/>
    <property type="project" value="TreeGrafter"/>
</dbReference>